<dbReference type="RefSeq" id="WP_252435914.1">
    <property type="nucleotide sequence ID" value="NZ_JAGSOV010000010.1"/>
</dbReference>
<dbReference type="InterPro" id="IPR000792">
    <property type="entry name" value="Tscrpt_reg_LuxR_C"/>
</dbReference>
<dbReference type="SMART" id="SM00421">
    <property type="entry name" value="HTH_LUXR"/>
    <property type="match status" value="1"/>
</dbReference>
<dbReference type="PROSITE" id="PS50043">
    <property type="entry name" value="HTH_LUXR_2"/>
    <property type="match status" value="1"/>
</dbReference>
<dbReference type="Gene3D" id="3.40.50.2300">
    <property type="match status" value="1"/>
</dbReference>
<feature type="domain" description="Response regulatory" evidence="7">
    <location>
        <begin position="3"/>
        <end position="119"/>
    </location>
</feature>
<dbReference type="InterPro" id="IPR039420">
    <property type="entry name" value="WalR-like"/>
</dbReference>
<keyword evidence="9" id="KW-1185">Reference proteome</keyword>
<dbReference type="CDD" id="cd17535">
    <property type="entry name" value="REC_NarL-like"/>
    <property type="match status" value="1"/>
</dbReference>
<dbReference type="PRINTS" id="PR00038">
    <property type="entry name" value="HTHLUXR"/>
</dbReference>
<organism evidence="8 9">
    <name type="scientific">Pseudonocardia humida</name>
    <dbReference type="NCBI Taxonomy" id="2800819"/>
    <lineage>
        <taxon>Bacteria</taxon>
        <taxon>Bacillati</taxon>
        <taxon>Actinomycetota</taxon>
        <taxon>Actinomycetes</taxon>
        <taxon>Pseudonocardiales</taxon>
        <taxon>Pseudonocardiaceae</taxon>
        <taxon>Pseudonocardia</taxon>
    </lineage>
</organism>
<dbReference type="SUPFAM" id="SSF52172">
    <property type="entry name" value="CheY-like"/>
    <property type="match status" value="1"/>
</dbReference>
<dbReference type="CDD" id="cd06170">
    <property type="entry name" value="LuxR_C_like"/>
    <property type="match status" value="1"/>
</dbReference>
<dbReference type="SUPFAM" id="SSF46894">
    <property type="entry name" value="C-terminal effector domain of the bipartite response regulators"/>
    <property type="match status" value="1"/>
</dbReference>
<dbReference type="InterPro" id="IPR001789">
    <property type="entry name" value="Sig_transdc_resp-reg_receiver"/>
</dbReference>
<evidence type="ECO:0000256" key="4">
    <source>
        <dbReference type="ARBA" id="ARBA00023163"/>
    </source>
</evidence>
<sequence>MIRVLVADDQEAVRDGLAMLLGAEPDIDVVGAAVDGADLVALARRRRPDVVLTDIRMPRMDGVAAIRRLVALDPAPAVIALTTFDTDEHLFGALQAGAVGFLLKDGDDELFARAVRTAHAGGGLIDPQVTPRLVHRFATTSPRPPGRELDRLTDRETEVLRCLGFGHSNARIAELLAVSPGTVKVHVERVLAKLGLSGRVQAALYAHRHGLLTWADRDPADPAGES</sequence>
<keyword evidence="2" id="KW-0805">Transcription regulation</keyword>
<feature type="domain" description="HTH luxR-type" evidence="6">
    <location>
        <begin position="145"/>
        <end position="210"/>
    </location>
</feature>
<dbReference type="InterPro" id="IPR058245">
    <property type="entry name" value="NreC/VraR/RcsB-like_REC"/>
</dbReference>
<keyword evidence="1 5" id="KW-0597">Phosphoprotein</keyword>
<name>A0ABT0ZU88_9PSEU</name>
<keyword evidence="4" id="KW-0804">Transcription</keyword>
<evidence type="ECO:0000259" key="6">
    <source>
        <dbReference type="PROSITE" id="PS50043"/>
    </source>
</evidence>
<dbReference type="PANTHER" id="PTHR43214:SF24">
    <property type="entry name" value="TRANSCRIPTIONAL REGULATORY PROTEIN NARL-RELATED"/>
    <property type="match status" value="1"/>
</dbReference>
<dbReference type="PANTHER" id="PTHR43214">
    <property type="entry name" value="TWO-COMPONENT RESPONSE REGULATOR"/>
    <property type="match status" value="1"/>
</dbReference>
<evidence type="ECO:0000256" key="2">
    <source>
        <dbReference type="ARBA" id="ARBA00023015"/>
    </source>
</evidence>
<dbReference type="SMART" id="SM00448">
    <property type="entry name" value="REC"/>
    <property type="match status" value="1"/>
</dbReference>
<comment type="caution">
    <text evidence="8">The sequence shown here is derived from an EMBL/GenBank/DDBJ whole genome shotgun (WGS) entry which is preliminary data.</text>
</comment>
<dbReference type="Proteomes" id="UP001165283">
    <property type="component" value="Unassembled WGS sequence"/>
</dbReference>
<evidence type="ECO:0000259" key="7">
    <source>
        <dbReference type="PROSITE" id="PS50110"/>
    </source>
</evidence>
<dbReference type="PROSITE" id="PS00622">
    <property type="entry name" value="HTH_LUXR_1"/>
    <property type="match status" value="1"/>
</dbReference>
<protein>
    <submittedName>
        <fullName evidence="8">Response regulator transcription factor</fullName>
    </submittedName>
</protein>
<reference evidence="8" key="1">
    <citation type="submission" date="2021-04" db="EMBL/GenBank/DDBJ databases">
        <title>Pseudonocardia sp. nov., isolated from sandy soil of mangrove forest.</title>
        <authorList>
            <person name="Zan Z."/>
            <person name="Huang R."/>
            <person name="Liu W."/>
        </authorList>
    </citation>
    <scope>NUCLEOTIDE SEQUENCE</scope>
    <source>
        <strain evidence="8">S2-4</strain>
    </source>
</reference>
<dbReference type="Pfam" id="PF00196">
    <property type="entry name" value="GerE"/>
    <property type="match status" value="1"/>
</dbReference>
<evidence type="ECO:0000256" key="1">
    <source>
        <dbReference type="ARBA" id="ARBA00022553"/>
    </source>
</evidence>
<dbReference type="InterPro" id="IPR016032">
    <property type="entry name" value="Sig_transdc_resp-reg_C-effctor"/>
</dbReference>
<gene>
    <name evidence="8" type="ORF">KDL28_04420</name>
</gene>
<evidence type="ECO:0000256" key="3">
    <source>
        <dbReference type="ARBA" id="ARBA00023125"/>
    </source>
</evidence>
<accession>A0ABT0ZU88</accession>
<dbReference type="EMBL" id="JAGSOV010000010">
    <property type="protein sequence ID" value="MCO1654292.1"/>
    <property type="molecule type" value="Genomic_DNA"/>
</dbReference>
<dbReference type="Pfam" id="PF00072">
    <property type="entry name" value="Response_reg"/>
    <property type="match status" value="1"/>
</dbReference>
<proteinExistence type="predicted"/>
<evidence type="ECO:0000313" key="9">
    <source>
        <dbReference type="Proteomes" id="UP001165283"/>
    </source>
</evidence>
<evidence type="ECO:0000256" key="5">
    <source>
        <dbReference type="PROSITE-ProRule" id="PRU00169"/>
    </source>
</evidence>
<evidence type="ECO:0000313" key="8">
    <source>
        <dbReference type="EMBL" id="MCO1654292.1"/>
    </source>
</evidence>
<dbReference type="PROSITE" id="PS50110">
    <property type="entry name" value="RESPONSE_REGULATORY"/>
    <property type="match status" value="1"/>
</dbReference>
<feature type="modified residue" description="4-aspartylphosphate" evidence="5">
    <location>
        <position position="54"/>
    </location>
</feature>
<dbReference type="InterPro" id="IPR011006">
    <property type="entry name" value="CheY-like_superfamily"/>
</dbReference>
<keyword evidence="3" id="KW-0238">DNA-binding</keyword>